<dbReference type="PANTHER" id="PTHR48086:SF3">
    <property type="entry name" value="SODIUM_PROLINE SYMPORTER"/>
    <property type="match status" value="1"/>
</dbReference>
<dbReference type="InterPro" id="IPR011851">
    <property type="entry name" value="Na/Pro_symporter"/>
</dbReference>
<keyword evidence="7 14" id="KW-1133">Transmembrane helix</keyword>
<keyword evidence="14" id="KW-0029">Amino-acid transport</keyword>
<organism evidence="15 16">
    <name type="scientific">Alcanivorax borkumensis (strain ATCC 700651 / DSM 11573 / NCIMB 13689 / SK2)</name>
    <dbReference type="NCBI Taxonomy" id="393595"/>
    <lineage>
        <taxon>Bacteria</taxon>
        <taxon>Pseudomonadati</taxon>
        <taxon>Pseudomonadota</taxon>
        <taxon>Gammaproteobacteria</taxon>
        <taxon>Oceanospirillales</taxon>
        <taxon>Alcanivoracaceae</taxon>
        <taxon>Alcanivorax</taxon>
    </lineage>
</organism>
<dbReference type="OrthoDB" id="9789704at2"/>
<evidence type="ECO:0000256" key="1">
    <source>
        <dbReference type="ARBA" id="ARBA00004651"/>
    </source>
</evidence>
<evidence type="ECO:0000313" key="15">
    <source>
        <dbReference type="EMBL" id="CAL17590.1"/>
    </source>
</evidence>
<gene>
    <name evidence="15" type="ordered locus">ABO_2142</name>
</gene>
<keyword evidence="8 14" id="KW-0915">Sodium</keyword>
<dbReference type="AlphaFoldDB" id="Q0VMK8"/>
<feature type="transmembrane region" description="Helical" evidence="14">
    <location>
        <begin position="122"/>
        <end position="140"/>
    </location>
</feature>
<dbReference type="STRING" id="393595.ABO_2142"/>
<dbReference type="GO" id="GO:0005886">
    <property type="term" value="C:plasma membrane"/>
    <property type="evidence" value="ECO:0007669"/>
    <property type="project" value="UniProtKB-SubCell"/>
</dbReference>
<evidence type="ECO:0000256" key="7">
    <source>
        <dbReference type="ARBA" id="ARBA00022989"/>
    </source>
</evidence>
<feature type="transmembrane region" description="Helical" evidence="14">
    <location>
        <begin position="231"/>
        <end position="255"/>
    </location>
</feature>
<protein>
    <recommendedName>
        <fullName evidence="14">Sodium/proline symporter</fullName>
    </recommendedName>
    <alternativeName>
        <fullName evidence="14">Proline permease</fullName>
    </alternativeName>
</protein>
<evidence type="ECO:0000256" key="14">
    <source>
        <dbReference type="RuleBase" id="RU366012"/>
    </source>
</evidence>
<dbReference type="CDD" id="cd11475">
    <property type="entry name" value="SLC5sbd_PutP"/>
    <property type="match status" value="1"/>
</dbReference>
<dbReference type="EMBL" id="AM286690">
    <property type="protein sequence ID" value="CAL17590.1"/>
    <property type="molecule type" value="Genomic_DNA"/>
</dbReference>
<keyword evidence="9 14" id="KW-0406">Ion transport</keyword>
<feature type="transmembrane region" description="Helical" evidence="14">
    <location>
        <begin position="440"/>
        <end position="457"/>
    </location>
</feature>
<feature type="transmembrane region" description="Helical" evidence="14">
    <location>
        <begin position="387"/>
        <end position="405"/>
    </location>
</feature>
<dbReference type="Proteomes" id="UP000008871">
    <property type="component" value="Chromosome"/>
</dbReference>
<evidence type="ECO:0000256" key="2">
    <source>
        <dbReference type="ARBA" id="ARBA00006434"/>
    </source>
</evidence>
<evidence type="ECO:0000256" key="12">
    <source>
        <dbReference type="ARBA" id="ARBA00033708"/>
    </source>
</evidence>
<evidence type="ECO:0000313" key="16">
    <source>
        <dbReference type="Proteomes" id="UP000008871"/>
    </source>
</evidence>
<keyword evidence="3 14" id="KW-0813">Transport</keyword>
<keyword evidence="14" id="KW-0997">Cell inner membrane</keyword>
<evidence type="ECO:0000256" key="10">
    <source>
        <dbReference type="ARBA" id="ARBA00023136"/>
    </source>
</evidence>
<dbReference type="Pfam" id="PF00474">
    <property type="entry name" value="SSF"/>
    <property type="match status" value="1"/>
</dbReference>
<dbReference type="PANTHER" id="PTHR48086">
    <property type="entry name" value="SODIUM/PROLINE SYMPORTER-RELATED"/>
    <property type="match status" value="1"/>
</dbReference>
<dbReference type="GO" id="GO:0031402">
    <property type="term" value="F:sodium ion binding"/>
    <property type="evidence" value="ECO:0007669"/>
    <property type="project" value="UniProtKB-UniRule"/>
</dbReference>
<dbReference type="RefSeq" id="WP_011589420.1">
    <property type="nucleotide sequence ID" value="NC_008260.1"/>
</dbReference>
<accession>Q0VMK8</accession>
<comment type="caution">
    <text evidence="14">Lacks conserved residue(s) required for the propagation of feature annotation.</text>
</comment>
<dbReference type="eggNOG" id="COG0591">
    <property type="taxonomic scope" value="Bacteria"/>
</dbReference>
<feature type="transmembrane region" description="Helical" evidence="14">
    <location>
        <begin position="189"/>
        <end position="211"/>
    </location>
</feature>
<evidence type="ECO:0000256" key="5">
    <source>
        <dbReference type="ARBA" id="ARBA00022692"/>
    </source>
</evidence>
<name>Q0VMK8_ALCBS</name>
<keyword evidence="5 14" id="KW-0812">Transmembrane</keyword>
<dbReference type="PROSITE" id="PS50283">
    <property type="entry name" value="NA_SOLUT_SYMP_3"/>
    <property type="match status" value="1"/>
</dbReference>
<proteinExistence type="inferred from homology"/>
<dbReference type="HOGENOM" id="CLU_018808_15_2_6"/>
<comment type="catalytic activity">
    <reaction evidence="12">
        <text>L-proline(in) + Na(+)(in) = L-proline(out) + Na(+)(out)</text>
        <dbReference type="Rhea" id="RHEA:28967"/>
        <dbReference type="ChEBI" id="CHEBI:29101"/>
        <dbReference type="ChEBI" id="CHEBI:60039"/>
    </reaction>
</comment>
<feature type="transmembrane region" description="Helical" evidence="14">
    <location>
        <begin position="276"/>
        <end position="299"/>
    </location>
</feature>
<dbReference type="InterPro" id="IPR038377">
    <property type="entry name" value="Na/Glc_symporter_sf"/>
</dbReference>
<keyword evidence="11 14" id="KW-0739">Sodium transport</keyword>
<keyword evidence="6 14" id="KW-0769">Symport</keyword>
<comment type="subcellular location">
    <subcellularLocation>
        <location evidence="14">Cell inner membrane</location>
        <topology evidence="14">Multi-pass membrane protein</topology>
    </subcellularLocation>
    <subcellularLocation>
        <location evidence="1">Cell membrane</location>
        <topology evidence="1">Multi-pass membrane protein</topology>
    </subcellularLocation>
</comment>
<evidence type="ECO:0000256" key="13">
    <source>
        <dbReference type="RuleBase" id="RU362091"/>
    </source>
</evidence>
<feature type="transmembrane region" description="Helical" evidence="14">
    <location>
        <begin position="319"/>
        <end position="343"/>
    </location>
</feature>
<dbReference type="InterPro" id="IPR050277">
    <property type="entry name" value="Sodium:Solute_Symporter"/>
</dbReference>
<feature type="transmembrane region" description="Helical" evidence="14">
    <location>
        <begin position="155"/>
        <end position="177"/>
    </location>
</feature>
<comment type="similarity">
    <text evidence="2 13">Belongs to the sodium:solute symporter (SSF) (TC 2.A.21) family.</text>
</comment>
<dbReference type="KEGG" id="abo:ABO_2142"/>
<dbReference type="GO" id="GO:0015824">
    <property type="term" value="P:proline transport"/>
    <property type="evidence" value="ECO:0007669"/>
    <property type="project" value="UniProtKB-UniRule"/>
</dbReference>
<dbReference type="Gene3D" id="1.20.1730.10">
    <property type="entry name" value="Sodium/glucose cotransporter"/>
    <property type="match status" value="1"/>
</dbReference>
<evidence type="ECO:0000256" key="11">
    <source>
        <dbReference type="ARBA" id="ARBA00023201"/>
    </source>
</evidence>
<feature type="transmembrane region" description="Helical" evidence="14">
    <location>
        <begin position="364"/>
        <end position="381"/>
    </location>
</feature>
<dbReference type="GO" id="GO:0005298">
    <property type="term" value="F:proline:sodium symporter activity"/>
    <property type="evidence" value="ECO:0007669"/>
    <property type="project" value="UniProtKB-UniRule"/>
</dbReference>
<evidence type="ECO:0000256" key="8">
    <source>
        <dbReference type="ARBA" id="ARBA00023053"/>
    </source>
</evidence>
<keyword evidence="4" id="KW-1003">Cell membrane</keyword>
<keyword evidence="16" id="KW-1185">Reference proteome</keyword>
<dbReference type="InterPro" id="IPR001734">
    <property type="entry name" value="Na/solute_symporter"/>
</dbReference>
<evidence type="ECO:0000256" key="6">
    <source>
        <dbReference type="ARBA" id="ARBA00022847"/>
    </source>
</evidence>
<evidence type="ECO:0000256" key="3">
    <source>
        <dbReference type="ARBA" id="ARBA00022448"/>
    </source>
</evidence>
<feature type="transmembrane region" description="Helical" evidence="14">
    <location>
        <begin position="417"/>
        <end position="434"/>
    </location>
</feature>
<evidence type="ECO:0000256" key="4">
    <source>
        <dbReference type="ARBA" id="ARBA00022475"/>
    </source>
</evidence>
<sequence>MGVTAISFLCVLALFLIIGISSIRKKHEDVNDYLTAGYNTPAWIIGLSSVATNNSGYMFIGLVGYTWVAGVSAFWVALGWLVGDWFVWRGFHRRLREYSETHPVNTIPALTSQNPELASSPLRILSALLTLIFLSVYAAAQLKAGSKALHVMFDWPIWLGAVLGAVVVVLYSFAGGLRASIWTDVAQSFVMLFGMVLLCIVAMINVGFPWTLVDELRNINPALLDWTPDNLAFGTGAFVLGWVAAGIGAIGQPHILVRTIALRSPDDVPAARKVYFAWYLPFALLTVTISLYARVLLTGDLSDPELTLPTMAQAYLPDVLAGMVLAAIFAATLSTADSMLLSCSAAISQDLIPRFGQSYVRTKIATLGITLVVLVVALAAPANVFTLVVFAWSSLGGTLGPVIVLRVMNARLTRTTALVMMLAGFTTLITWQALGYSESLYELLPALVVSFGVYAVMRPFYRKEE</sequence>
<comment type="function">
    <text evidence="14">Catalyzes the sodium-dependent uptake of extracellular L-proline.</text>
</comment>
<keyword evidence="10 14" id="KW-0472">Membrane</keyword>
<evidence type="ECO:0000256" key="9">
    <source>
        <dbReference type="ARBA" id="ARBA00023065"/>
    </source>
</evidence>
<feature type="transmembrane region" description="Helical" evidence="14">
    <location>
        <begin position="57"/>
        <end position="87"/>
    </location>
</feature>
<reference evidence="15 16" key="1">
    <citation type="journal article" date="2006" name="Nat. Biotechnol.">
        <title>Genome sequence of the ubiquitous hydrocarbon-degrading marine bacterium Alcanivorax borkumensis.</title>
        <authorList>
            <person name="Schneiker S."/>
            <person name="Martins dos Santos V.A.P."/>
            <person name="Bartels D."/>
            <person name="Bekel T."/>
            <person name="Brecht M."/>
            <person name="Buhrmester J."/>
            <person name="Chernikova T.N."/>
            <person name="Denaro R."/>
            <person name="Ferrer M."/>
            <person name="Gertler C."/>
            <person name="Goesmann A."/>
            <person name="Golyshina O.V."/>
            <person name="Kaminski F."/>
            <person name="Khachane A.N."/>
            <person name="Lang S."/>
            <person name="Linke B."/>
            <person name="McHardy A.C."/>
            <person name="Meyer F."/>
            <person name="Nechitaylo T."/>
            <person name="Puehler A."/>
            <person name="Regenhardt D."/>
            <person name="Rupp O."/>
            <person name="Sabirova J.S."/>
            <person name="Selbitschka W."/>
            <person name="Yakimov M.M."/>
            <person name="Timmis K.N."/>
            <person name="Vorhoelter F.-J."/>
            <person name="Weidner S."/>
            <person name="Kaiser O."/>
            <person name="Golyshin P.N."/>
        </authorList>
    </citation>
    <scope>NUCLEOTIDE SEQUENCE [LARGE SCALE GENOMIC DNA]</scope>
    <source>
        <strain evidence="16">ATCC 700651 / DSM 11573 / NCIMB 13689 / SK2</strain>
    </source>
</reference>